<evidence type="ECO:0000313" key="2">
    <source>
        <dbReference type="EMBL" id="KAK9781728.1"/>
    </source>
</evidence>
<reference evidence="2 3" key="1">
    <citation type="submission" date="2024-02" db="EMBL/GenBank/DDBJ databases">
        <title>First draft genome assembly of two strains of Seiridium cardinale.</title>
        <authorList>
            <person name="Emiliani G."/>
            <person name="Scali E."/>
        </authorList>
    </citation>
    <scope>NUCLEOTIDE SEQUENCE [LARGE SCALE GENOMIC DNA]</scope>
    <source>
        <strain evidence="2 3">BM-138-000479</strain>
    </source>
</reference>
<dbReference type="Pfam" id="PF00724">
    <property type="entry name" value="Oxidored_FMN"/>
    <property type="match status" value="1"/>
</dbReference>
<keyword evidence="3" id="KW-1185">Reference proteome</keyword>
<name>A0ABR2Y6I1_9PEZI</name>
<sequence length="409" mass="45172">MPKAVTPPPQYVPLKDTKLFTPLKLGAYNLSHRAPLTRMRADKESHGVHVPVNRAVEYYSQRATQGGLQLSEATDICLDASAYPGVPGIFTASQIAGWKKVTDAVHAKGGFIFCQIWHTGRASGPGMLNSKVSLSSTSQPMKGSYLDGSDCAENPPRPMTVDEIHVTTAEFAAAAKRAIEAGFDGVEIHSANGYLLEQFLHDNINTRTDEYGGSVENRCRFTLEVIKAVTEAVGSERTGIRLSPFNYFQDTKDSDPNAHWAYLCEQIAALSESQRPCYVHMVEPRFDEVLDEEQKLAALSQYTSSETGVAKKKNSLAPFRKILQPAGIKFLAAGAFTRDNAVPKLEEDLADSIVMGRWFISNPDLIERLRNGWPLNEYDRTTFYGASPPEKGYTDYPYFDEKTAEATKA</sequence>
<comment type="caution">
    <text evidence="2">The sequence shown here is derived from an EMBL/GenBank/DDBJ whole genome shotgun (WGS) entry which is preliminary data.</text>
</comment>
<organism evidence="2 3">
    <name type="scientific">Seiridium cardinale</name>
    <dbReference type="NCBI Taxonomy" id="138064"/>
    <lineage>
        <taxon>Eukaryota</taxon>
        <taxon>Fungi</taxon>
        <taxon>Dikarya</taxon>
        <taxon>Ascomycota</taxon>
        <taxon>Pezizomycotina</taxon>
        <taxon>Sordariomycetes</taxon>
        <taxon>Xylariomycetidae</taxon>
        <taxon>Amphisphaeriales</taxon>
        <taxon>Sporocadaceae</taxon>
        <taxon>Seiridium</taxon>
    </lineage>
</organism>
<proteinExistence type="predicted"/>
<dbReference type="EMBL" id="JARVKM010000003">
    <property type="protein sequence ID" value="KAK9781728.1"/>
    <property type="molecule type" value="Genomic_DNA"/>
</dbReference>
<evidence type="ECO:0000259" key="1">
    <source>
        <dbReference type="Pfam" id="PF00724"/>
    </source>
</evidence>
<gene>
    <name evidence="2" type="ORF">SCAR479_01599</name>
</gene>
<protein>
    <recommendedName>
        <fullName evidence="1">NADH:flavin oxidoreductase/NADH oxidase N-terminal domain-containing protein</fullName>
    </recommendedName>
</protein>
<dbReference type="PANTHER" id="PTHR22893:SF129">
    <property type="entry name" value="FLAVIN OXIDOREDUCTASE HXNT"/>
    <property type="match status" value="1"/>
</dbReference>
<dbReference type="Proteomes" id="UP001465668">
    <property type="component" value="Unassembled WGS sequence"/>
</dbReference>
<dbReference type="PANTHER" id="PTHR22893">
    <property type="entry name" value="NADH OXIDOREDUCTASE-RELATED"/>
    <property type="match status" value="1"/>
</dbReference>
<dbReference type="InterPro" id="IPR013785">
    <property type="entry name" value="Aldolase_TIM"/>
</dbReference>
<dbReference type="SUPFAM" id="SSF51395">
    <property type="entry name" value="FMN-linked oxidoreductases"/>
    <property type="match status" value="1"/>
</dbReference>
<feature type="domain" description="NADH:flavin oxidoreductase/NADH oxidase N-terminal" evidence="1">
    <location>
        <begin position="18"/>
        <end position="376"/>
    </location>
</feature>
<dbReference type="Gene3D" id="3.20.20.70">
    <property type="entry name" value="Aldolase class I"/>
    <property type="match status" value="1"/>
</dbReference>
<dbReference type="InterPro" id="IPR001155">
    <property type="entry name" value="OxRdtase_FMN_N"/>
</dbReference>
<accession>A0ABR2Y6I1</accession>
<dbReference type="CDD" id="cd02933">
    <property type="entry name" value="OYE_like_FMN"/>
    <property type="match status" value="1"/>
</dbReference>
<evidence type="ECO:0000313" key="3">
    <source>
        <dbReference type="Proteomes" id="UP001465668"/>
    </source>
</evidence>
<dbReference type="InterPro" id="IPR045247">
    <property type="entry name" value="Oye-like"/>
</dbReference>